<gene>
    <name evidence="2" type="ORF">MERR_LOCUS29876</name>
</gene>
<comment type="caution">
    <text evidence="2">The sequence shown here is derived from an EMBL/GenBank/DDBJ whole genome shotgun (WGS) entry which is preliminary data.</text>
</comment>
<keyword evidence="1" id="KW-0812">Transmembrane</keyword>
<accession>A0A6D2K1Y1</accession>
<keyword evidence="1" id="KW-0472">Membrane</keyword>
<dbReference type="AlphaFoldDB" id="A0A6D2K1Y1"/>
<protein>
    <recommendedName>
        <fullName evidence="4">DUF4408 domain-containing protein</fullName>
    </recommendedName>
</protein>
<dbReference type="OrthoDB" id="1082160at2759"/>
<evidence type="ECO:0000313" key="2">
    <source>
        <dbReference type="EMBL" id="CAA7042641.1"/>
    </source>
</evidence>
<dbReference type="PANTHER" id="PTHR33640:SF33">
    <property type="entry name" value="TRANSMEMBRANE PROTEIN"/>
    <property type="match status" value="1"/>
</dbReference>
<feature type="transmembrane region" description="Helical" evidence="1">
    <location>
        <begin position="64"/>
        <end position="87"/>
    </location>
</feature>
<name>A0A6D2K1Y1_9BRAS</name>
<reference evidence="2" key="1">
    <citation type="submission" date="2020-01" db="EMBL/GenBank/DDBJ databases">
        <authorList>
            <person name="Mishra B."/>
        </authorList>
    </citation>
    <scope>NUCLEOTIDE SEQUENCE [LARGE SCALE GENOMIC DNA]</scope>
</reference>
<keyword evidence="3" id="KW-1185">Reference proteome</keyword>
<organism evidence="2 3">
    <name type="scientific">Microthlaspi erraticum</name>
    <dbReference type="NCBI Taxonomy" id="1685480"/>
    <lineage>
        <taxon>Eukaryota</taxon>
        <taxon>Viridiplantae</taxon>
        <taxon>Streptophyta</taxon>
        <taxon>Embryophyta</taxon>
        <taxon>Tracheophyta</taxon>
        <taxon>Spermatophyta</taxon>
        <taxon>Magnoliopsida</taxon>
        <taxon>eudicotyledons</taxon>
        <taxon>Gunneridae</taxon>
        <taxon>Pentapetalae</taxon>
        <taxon>rosids</taxon>
        <taxon>malvids</taxon>
        <taxon>Brassicales</taxon>
        <taxon>Brassicaceae</taxon>
        <taxon>Coluteocarpeae</taxon>
        <taxon>Microthlaspi</taxon>
    </lineage>
</organism>
<dbReference type="EMBL" id="CACVBM020001273">
    <property type="protein sequence ID" value="CAA7042641.1"/>
    <property type="molecule type" value="Genomic_DNA"/>
</dbReference>
<evidence type="ECO:0000256" key="1">
    <source>
        <dbReference type="SAM" id="Phobius"/>
    </source>
</evidence>
<dbReference type="Proteomes" id="UP000467841">
    <property type="component" value="Unassembled WGS sequence"/>
</dbReference>
<proteinExistence type="predicted"/>
<feature type="transmembrane region" description="Helical" evidence="1">
    <location>
        <begin position="30"/>
        <end position="52"/>
    </location>
</feature>
<evidence type="ECO:0000313" key="3">
    <source>
        <dbReference type="Proteomes" id="UP000467841"/>
    </source>
</evidence>
<keyword evidence="1" id="KW-1133">Transmembrane helix</keyword>
<sequence length="269" mass="29447">MAKPLESHGGVEAEKAEAMRRYNSRRSFRYVLRGVALASLCYLWFPTVAISLQTAGDCLYRTAVVVLTNRSVVFVFANLIVALIFVLSRDRDDDESSSVSTAPDLYDRYTSFSAVNVTASAEKLEDDERSCSTAVPDQNTTSSAITVTASADEKVEDYTMKQIVPAFFPEVVVEAAVSTDVKGIYRRTKSEVKKESRFRPVAMEYRRTESANSALERLSSEEFRLKVETFIMEKKRSLVQELEIDCRASLVGGGGGGGGGGGDSGYGSC</sequence>
<evidence type="ECO:0008006" key="4">
    <source>
        <dbReference type="Google" id="ProtNLM"/>
    </source>
</evidence>
<dbReference type="PANTHER" id="PTHR33640">
    <property type="entry name" value="TRANSMEMBRANE PROTEIN"/>
    <property type="match status" value="1"/>
</dbReference>